<dbReference type="Gramene" id="mRNA:HanXRQr2_Chr17g0780111">
    <property type="protein sequence ID" value="CDS:HanXRQr2_Chr17g0780111.1"/>
    <property type="gene ID" value="HanXRQr2_Chr17g0780111"/>
</dbReference>
<dbReference type="Proteomes" id="UP000215914">
    <property type="component" value="Unassembled WGS sequence"/>
</dbReference>
<dbReference type="Pfam" id="PF07250">
    <property type="entry name" value="Glyoxal_oxid_N"/>
    <property type="match status" value="1"/>
</dbReference>
<comment type="caution">
    <text evidence="2">The sequence shown here is derived from an EMBL/GenBank/DDBJ whole genome shotgun (WGS) entry which is preliminary data.</text>
</comment>
<protein>
    <submittedName>
        <fullName evidence="2">Galactose oxidase/kelch, beta-propeller, galactose oxidase, central domain superfamily</fullName>
    </submittedName>
</protein>
<reference evidence="2" key="1">
    <citation type="journal article" date="2017" name="Nature">
        <title>The sunflower genome provides insights into oil metabolism, flowering and Asterid evolution.</title>
        <authorList>
            <person name="Badouin H."/>
            <person name="Gouzy J."/>
            <person name="Grassa C.J."/>
            <person name="Murat F."/>
            <person name="Staton S.E."/>
            <person name="Cottret L."/>
            <person name="Lelandais-Briere C."/>
            <person name="Owens G.L."/>
            <person name="Carrere S."/>
            <person name="Mayjonade B."/>
            <person name="Legrand L."/>
            <person name="Gill N."/>
            <person name="Kane N.C."/>
            <person name="Bowers J.E."/>
            <person name="Hubner S."/>
            <person name="Bellec A."/>
            <person name="Berard A."/>
            <person name="Berges H."/>
            <person name="Blanchet N."/>
            <person name="Boniface M.C."/>
            <person name="Brunel D."/>
            <person name="Catrice O."/>
            <person name="Chaidir N."/>
            <person name="Claudel C."/>
            <person name="Donnadieu C."/>
            <person name="Faraut T."/>
            <person name="Fievet G."/>
            <person name="Helmstetter N."/>
            <person name="King M."/>
            <person name="Knapp S.J."/>
            <person name="Lai Z."/>
            <person name="Le Paslier M.C."/>
            <person name="Lippi Y."/>
            <person name="Lorenzon L."/>
            <person name="Mandel J.R."/>
            <person name="Marage G."/>
            <person name="Marchand G."/>
            <person name="Marquand E."/>
            <person name="Bret-Mestries E."/>
            <person name="Morien E."/>
            <person name="Nambeesan S."/>
            <person name="Nguyen T."/>
            <person name="Pegot-Espagnet P."/>
            <person name="Pouilly N."/>
            <person name="Raftis F."/>
            <person name="Sallet E."/>
            <person name="Schiex T."/>
            <person name="Thomas J."/>
            <person name="Vandecasteele C."/>
            <person name="Vares D."/>
            <person name="Vear F."/>
            <person name="Vautrin S."/>
            <person name="Crespi M."/>
            <person name="Mangin B."/>
            <person name="Burke J.M."/>
            <person name="Salse J."/>
            <person name="Munos S."/>
            <person name="Vincourt P."/>
            <person name="Rieseberg L.H."/>
            <person name="Langlade N.B."/>
        </authorList>
    </citation>
    <scope>NUCLEOTIDE SEQUENCE</scope>
    <source>
        <tissue evidence="2">Leaves</tissue>
    </source>
</reference>
<dbReference type="PANTHER" id="PTHR32208">
    <property type="entry name" value="SECRETED PROTEIN-RELATED"/>
    <property type="match status" value="1"/>
</dbReference>
<sequence>MENMPSGRVMGDMVLLLNGEVLIINGGSSGTVGWELGRNPIFNPVIYRPNNAINYCFVVQKQSTIPIMYHSIAILVRDGRVLVGGSNQHTYYNFTMYVFLLN</sequence>
<accession>A0A9K3DDH9</accession>
<evidence type="ECO:0000313" key="2">
    <source>
        <dbReference type="EMBL" id="KAF5753434.1"/>
    </source>
</evidence>
<feature type="domain" description="Glyoxal oxidase N-terminal" evidence="1">
    <location>
        <begin position="1"/>
        <end position="99"/>
    </location>
</feature>
<reference evidence="2" key="2">
    <citation type="submission" date="2020-06" db="EMBL/GenBank/DDBJ databases">
        <title>Helianthus annuus Genome sequencing and assembly Release 2.</title>
        <authorList>
            <person name="Gouzy J."/>
            <person name="Langlade N."/>
            <person name="Munos S."/>
        </authorList>
    </citation>
    <scope>NUCLEOTIDE SEQUENCE</scope>
    <source>
        <tissue evidence="2">Leaves</tissue>
    </source>
</reference>
<dbReference type="EMBL" id="MNCJ02000332">
    <property type="protein sequence ID" value="KAF5753434.1"/>
    <property type="molecule type" value="Genomic_DNA"/>
</dbReference>
<gene>
    <name evidence="2" type="ORF">HanXRQr2_Chr17g0780111</name>
</gene>
<dbReference type="PANTHER" id="PTHR32208:SF62">
    <property type="entry name" value="OXIDASE, PUTATIVE, EXPRESSED-RELATED"/>
    <property type="match status" value="1"/>
</dbReference>
<keyword evidence="3" id="KW-1185">Reference proteome</keyword>
<name>A0A9K3DDH9_HELAN</name>
<organism evidence="2 3">
    <name type="scientific">Helianthus annuus</name>
    <name type="common">Common sunflower</name>
    <dbReference type="NCBI Taxonomy" id="4232"/>
    <lineage>
        <taxon>Eukaryota</taxon>
        <taxon>Viridiplantae</taxon>
        <taxon>Streptophyta</taxon>
        <taxon>Embryophyta</taxon>
        <taxon>Tracheophyta</taxon>
        <taxon>Spermatophyta</taxon>
        <taxon>Magnoliopsida</taxon>
        <taxon>eudicotyledons</taxon>
        <taxon>Gunneridae</taxon>
        <taxon>Pentapetalae</taxon>
        <taxon>asterids</taxon>
        <taxon>campanulids</taxon>
        <taxon>Asterales</taxon>
        <taxon>Asteraceae</taxon>
        <taxon>Asteroideae</taxon>
        <taxon>Heliantheae alliance</taxon>
        <taxon>Heliantheae</taxon>
        <taxon>Helianthus</taxon>
    </lineage>
</organism>
<evidence type="ECO:0000259" key="1">
    <source>
        <dbReference type="Pfam" id="PF07250"/>
    </source>
</evidence>
<dbReference type="InterPro" id="IPR011043">
    <property type="entry name" value="Gal_Oxase/kelch_b-propeller"/>
</dbReference>
<dbReference type="InterPro" id="IPR009880">
    <property type="entry name" value="Glyoxal_oxidase_N"/>
</dbReference>
<proteinExistence type="predicted"/>
<dbReference type="Gene3D" id="2.130.10.80">
    <property type="entry name" value="Galactose oxidase/kelch, beta-propeller"/>
    <property type="match status" value="1"/>
</dbReference>
<dbReference type="AlphaFoldDB" id="A0A9K3DDH9"/>
<dbReference type="SUPFAM" id="SSF50965">
    <property type="entry name" value="Galactose oxidase, central domain"/>
    <property type="match status" value="1"/>
</dbReference>
<evidence type="ECO:0000313" key="3">
    <source>
        <dbReference type="Proteomes" id="UP000215914"/>
    </source>
</evidence>
<dbReference type="InterPro" id="IPR037293">
    <property type="entry name" value="Gal_Oxidase_central_sf"/>
</dbReference>